<dbReference type="InterPro" id="IPR023214">
    <property type="entry name" value="HAD_sf"/>
</dbReference>
<name>A0AAP7DZ86_9FIRM</name>
<feature type="non-terminal residue" evidence="1">
    <location>
        <position position="1"/>
    </location>
</feature>
<sequence>ARKEIEDVPGIEITGALPMNLEINAAGVNKGKAMIELGKLLGIPREEIMAFGDGNNDLKMLKEVGTGVAMENAIPSVKEAADYVALSNDEEGIAKFIEKYVLD</sequence>
<keyword evidence="1" id="KW-0378">Hydrolase</keyword>
<dbReference type="PANTHER" id="PTHR10000">
    <property type="entry name" value="PHOSPHOSERINE PHOSPHATASE"/>
    <property type="match status" value="1"/>
</dbReference>
<dbReference type="Gene3D" id="3.30.1240.10">
    <property type="match status" value="1"/>
</dbReference>
<comment type="caution">
    <text evidence="1">The sequence shown here is derived from an EMBL/GenBank/DDBJ whole genome shotgun (WGS) entry which is preliminary data.</text>
</comment>
<protein>
    <submittedName>
        <fullName evidence="1">HAD-IIB family hydrolase</fullName>
    </submittedName>
</protein>
<dbReference type="PANTHER" id="PTHR10000:SF8">
    <property type="entry name" value="HAD SUPERFAMILY HYDROLASE-LIKE, TYPE 3"/>
    <property type="match status" value="1"/>
</dbReference>
<evidence type="ECO:0000313" key="2">
    <source>
        <dbReference type="Proteomes" id="UP000724058"/>
    </source>
</evidence>
<dbReference type="InterPro" id="IPR006379">
    <property type="entry name" value="HAD-SF_hydro_IIB"/>
</dbReference>
<reference evidence="1" key="1">
    <citation type="journal article" date="2020" name="Cell Host Microbe">
        <title>Functional and Genomic Variation between Human-Derived Isolates of Lachnospiraceae Reveals Inter- and Intra-Species Diversity.</title>
        <authorList>
            <person name="Sorbara M.T."/>
            <person name="Littmann E.R."/>
            <person name="Fontana E."/>
            <person name="Moody T.U."/>
            <person name="Kohout C.E."/>
            <person name="Gjonbalaj M."/>
            <person name="Eaton V."/>
            <person name="Seok R."/>
            <person name="Leiner I.M."/>
            <person name="Pamer E.G."/>
        </authorList>
    </citation>
    <scope>NUCLEOTIDE SEQUENCE</scope>
    <source>
        <strain evidence="1">MSK.10.16</strain>
    </source>
</reference>
<dbReference type="Pfam" id="PF08282">
    <property type="entry name" value="Hydrolase_3"/>
    <property type="match status" value="1"/>
</dbReference>
<dbReference type="AlphaFoldDB" id="A0AAP7DZ86"/>
<gene>
    <name evidence="1" type="ORF">G4332_13935</name>
</gene>
<dbReference type="RefSeq" id="WP_173820066.1">
    <property type="nucleotide sequence ID" value="NZ_JAAIOD010000027.1"/>
</dbReference>
<dbReference type="GO" id="GO:0000287">
    <property type="term" value="F:magnesium ion binding"/>
    <property type="evidence" value="ECO:0007669"/>
    <property type="project" value="TreeGrafter"/>
</dbReference>
<dbReference type="GO" id="GO:0016791">
    <property type="term" value="F:phosphatase activity"/>
    <property type="evidence" value="ECO:0007669"/>
    <property type="project" value="TreeGrafter"/>
</dbReference>
<reference evidence="1" key="2">
    <citation type="submission" date="2020-02" db="EMBL/GenBank/DDBJ databases">
        <authorList>
            <person name="Littmann E."/>
            <person name="Sorbara M."/>
        </authorList>
    </citation>
    <scope>NUCLEOTIDE SEQUENCE</scope>
    <source>
        <strain evidence="1">MSK.10.16</strain>
    </source>
</reference>
<dbReference type="Proteomes" id="UP000724058">
    <property type="component" value="Unassembled WGS sequence"/>
</dbReference>
<organism evidence="1 2">
    <name type="scientific">Dorea longicatena</name>
    <dbReference type="NCBI Taxonomy" id="88431"/>
    <lineage>
        <taxon>Bacteria</taxon>
        <taxon>Bacillati</taxon>
        <taxon>Bacillota</taxon>
        <taxon>Clostridia</taxon>
        <taxon>Lachnospirales</taxon>
        <taxon>Lachnospiraceae</taxon>
        <taxon>Dorea</taxon>
    </lineage>
</organism>
<dbReference type="Gene3D" id="3.40.50.1000">
    <property type="entry name" value="HAD superfamily/HAD-like"/>
    <property type="match status" value="1"/>
</dbReference>
<evidence type="ECO:0000313" key="1">
    <source>
        <dbReference type="EMBL" id="NSE59179.1"/>
    </source>
</evidence>
<dbReference type="SUPFAM" id="SSF56784">
    <property type="entry name" value="HAD-like"/>
    <property type="match status" value="1"/>
</dbReference>
<dbReference type="InterPro" id="IPR036412">
    <property type="entry name" value="HAD-like_sf"/>
</dbReference>
<dbReference type="NCBIfam" id="TIGR01484">
    <property type="entry name" value="HAD-SF-IIB"/>
    <property type="match status" value="1"/>
</dbReference>
<accession>A0AAP7DZ86</accession>
<dbReference type="PROSITE" id="PS01229">
    <property type="entry name" value="COF_2"/>
    <property type="match status" value="1"/>
</dbReference>
<proteinExistence type="predicted"/>
<dbReference type="EMBL" id="JAAIOD010000027">
    <property type="protein sequence ID" value="NSE59179.1"/>
    <property type="molecule type" value="Genomic_DNA"/>
</dbReference>
<dbReference type="GO" id="GO:0005829">
    <property type="term" value="C:cytosol"/>
    <property type="evidence" value="ECO:0007669"/>
    <property type="project" value="TreeGrafter"/>
</dbReference>